<dbReference type="Proteomes" id="UP001428341">
    <property type="component" value="Unassembled WGS sequence"/>
</dbReference>
<feature type="compositionally biased region" description="Basic and acidic residues" evidence="1">
    <location>
        <begin position="1"/>
        <end position="18"/>
    </location>
</feature>
<keyword evidence="4" id="KW-1185">Reference proteome</keyword>
<evidence type="ECO:0000313" key="4">
    <source>
        <dbReference type="Proteomes" id="UP001428341"/>
    </source>
</evidence>
<organism evidence="3 4">
    <name type="scientific">Citrus x changshan-huyou</name>
    <dbReference type="NCBI Taxonomy" id="2935761"/>
    <lineage>
        <taxon>Eukaryota</taxon>
        <taxon>Viridiplantae</taxon>
        <taxon>Streptophyta</taxon>
        <taxon>Embryophyta</taxon>
        <taxon>Tracheophyta</taxon>
        <taxon>Spermatophyta</taxon>
        <taxon>Magnoliopsida</taxon>
        <taxon>eudicotyledons</taxon>
        <taxon>Gunneridae</taxon>
        <taxon>Pentapetalae</taxon>
        <taxon>rosids</taxon>
        <taxon>malvids</taxon>
        <taxon>Sapindales</taxon>
        <taxon>Rutaceae</taxon>
        <taxon>Aurantioideae</taxon>
        <taxon>Citrus</taxon>
    </lineage>
</organism>
<dbReference type="EMBL" id="JBCGBO010000025">
    <property type="protein sequence ID" value="KAK9175630.1"/>
    <property type="molecule type" value="Genomic_DNA"/>
</dbReference>
<name>A0AAP0LL72_9ROSI</name>
<evidence type="ECO:0000256" key="1">
    <source>
        <dbReference type="SAM" id="MobiDB-lite"/>
    </source>
</evidence>
<dbReference type="InterPro" id="IPR005380">
    <property type="entry name" value="XS_domain"/>
</dbReference>
<dbReference type="Gene3D" id="3.30.70.2890">
    <property type="entry name" value="XS domain"/>
    <property type="match status" value="1"/>
</dbReference>
<dbReference type="PANTHER" id="PTHR46619:SF2">
    <property type="entry name" value="XS DOMAIN PROTEIN"/>
    <property type="match status" value="1"/>
</dbReference>
<dbReference type="Pfam" id="PF03468">
    <property type="entry name" value="XS"/>
    <property type="match status" value="1"/>
</dbReference>
<protein>
    <recommendedName>
        <fullName evidence="2">XS domain-containing protein</fullName>
    </recommendedName>
</protein>
<sequence length="884" mass="100576">MREQRPRNRDRETEENRTQRYFRPVRNEPERHRPANTTRYYDDGKFRYVGKLSRLNETCARKESASMKFEWANLLPDRPDISGFGFTPDKDRCRINRENYNVGFGRNPYSMCPAGPNGAVTSAKGLYKQEEEEKFAFESKACVTTEPLVSFKNDHNVMYNDGYSVSKSSAMMNCNSRRAYYHGEYDIVSTNVASNQDNYRLQKKFRASIVDSIVEKLEGSYSSRKGLDHGDGLDDQYDSFCRNNASDQDCYMPRNSFKASISDPIVEKIEGSYSSHKVLDHYGGLDNQKLDVGNELRVMEQHRECSDSRSSYVSRGSQAMEQDGECSGSRGLHVECGSEVNLDCGGLQVEKDHGFGRDGFLRLEMSSHDNVVHENVDRSKQMLIEEVSSIEESSRNLLERGRIVDLSMITHNSGHQNILYENEDRFQPMLVATEEPSKSIFQKGRVVDLSMITQREKQNISFGWISSDKVHNSRNVDEQWTSEDAGKLGDTKSLGFRKTVDETASQDPLPSPFLPGYMLEHLSEEPVRSSKIDIKKRLGPRPNIKERLGPVRSVKKRLGHSSLSTKPSCQMTEKLLRTAQNSHMLMPQVKGQKENKLRRSYLDDLHGGDSFEVKMKSYKDSLAHSDEQFEQLVHNAFMKFVKELNENQAQKRKFTELGTSTLKCSVCGSFSKEFVDTLSLANHAFMTKTADLRAEHLGFHRALCVLMGWNYAANPKGGWNQQILPDSEAWALKQDLIIWPPVVFIHNSSTGNPNPHKRKIVSIEELMSIIRGMGFGQTITKVCRGKATNQSIMVVNFHGTFSGLQEAENLHKLYAENKHGRAEIQKITSQSNYSIYKSWQADKFQSVLYGYLGIAEDLDKLDFEAKGRCFVKSKKKIHAIANAV</sequence>
<accession>A0AAP0LL72</accession>
<evidence type="ECO:0000313" key="3">
    <source>
        <dbReference type="EMBL" id="KAK9175630.1"/>
    </source>
</evidence>
<feature type="domain" description="XS" evidence="2">
    <location>
        <begin position="735"/>
        <end position="859"/>
    </location>
</feature>
<comment type="caution">
    <text evidence="3">The sequence shown here is derived from an EMBL/GenBank/DDBJ whole genome shotgun (WGS) entry which is preliminary data.</text>
</comment>
<dbReference type="AlphaFoldDB" id="A0AAP0LL72"/>
<evidence type="ECO:0000259" key="2">
    <source>
        <dbReference type="Pfam" id="PF03468"/>
    </source>
</evidence>
<reference evidence="3 4" key="1">
    <citation type="submission" date="2024-05" db="EMBL/GenBank/DDBJ databases">
        <title>Haplotype-resolved chromosome-level genome assembly of Huyou (Citrus changshanensis).</title>
        <authorList>
            <person name="Miao C."/>
            <person name="Chen W."/>
            <person name="Wu Y."/>
            <person name="Wang L."/>
            <person name="Zhao S."/>
            <person name="Grierson D."/>
            <person name="Xu C."/>
            <person name="Chen K."/>
        </authorList>
    </citation>
    <scope>NUCLEOTIDE SEQUENCE [LARGE SCALE GENOMIC DNA]</scope>
    <source>
        <strain evidence="3">01-14</strain>
        <tissue evidence="3">Leaf</tissue>
    </source>
</reference>
<dbReference type="GO" id="GO:0031047">
    <property type="term" value="P:regulatory ncRNA-mediated gene silencing"/>
    <property type="evidence" value="ECO:0007669"/>
    <property type="project" value="InterPro"/>
</dbReference>
<dbReference type="PANTHER" id="PTHR46619">
    <property type="entry name" value="RNA RECOGNITION MOTIF XS DOMAIN PROTEIN-RELATED"/>
    <property type="match status" value="1"/>
</dbReference>
<gene>
    <name evidence="3" type="ORF">WN944_027637</name>
</gene>
<feature type="region of interest" description="Disordered" evidence="1">
    <location>
        <begin position="1"/>
        <end position="38"/>
    </location>
</feature>
<proteinExistence type="predicted"/>
<dbReference type="InterPro" id="IPR038588">
    <property type="entry name" value="XS_domain_sf"/>
</dbReference>